<sequence>MPPHYININFMNFPACERFDFLSVKRCKTTRKSWNAFLRSTFRLNVNTKGRFRLRVHSNIGVSVVDLGQRIRQTVDFRYTLAEITLLVVDGGVPRTLTKSEVEALLMK</sequence>
<evidence type="ECO:0000313" key="1">
    <source>
        <dbReference type="EMBL" id="CAL8129657.1"/>
    </source>
</evidence>
<proteinExistence type="predicted"/>
<comment type="caution">
    <text evidence="1">The sequence shown here is derived from an EMBL/GenBank/DDBJ whole genome shotgun (WGS) entry which is preliminary data.</text>
</comment>
<dbReference type="EMBL" id="CAXLJM020000078">
    <property type="protein sequence ID" value="CAL8129657.1"/>
    <property type="molecule type" value="Genomic_DNA"/>
</dbReference>
<evidence type="ECO:0000313" key="2">
    <source>
        <dbReference type="Proteomes" id="UP001642540"/>
    </source>
</evidence>
<keyword evidence="2" id="KW-1185">Reference proteome</keyword>
<gene>
    <name evidence="1" type="ORF">ODALV1_LOCUS23367</name>
</gene>
<organism evidence="1 2">
    <name type="scientific">Orchesella dallaii</name>
    <dbReference type="NCBI Taxonomy" id="48710"/>
    <lineage>
        <taxon>Eukaryota</taxon>
        <taxon>Metazoa</taxon>
        <taxon>Ecdysozoa</taxon>
        <taxon>Arthropoda</taxon>
        <taxon>Hexapoda</taxon>
        <taxon>Collembola</taxon>
        <taxon>Entomobryomorpha</taxon>
        <taxon>Entomobryoidea</taxon>
        <taxon>Orchesellidae</taxon>
        <taxon>Orchesellinae</taxon>
        <taxon>Orchesella</taxon>
    </lineage>
</organism>
<protein>
    <submittedName>
        <fullName evidence="1">Uncharacterized protein</fullName>
    </submittedName>
</protein>
<reference evidence="1 2" key="1">
    <citation type="submission" date="2024-08" db="EMBL/GenBank/DDBJ databases">
        <authorList>
            <person name="Cucini C."/>
            <person name="Frati F."/>
        </authorList>
    </citation>
    <scope>NUCLEOTIDE SEQUENCE [LARGE SCALE GENOMIC DNA]</scope>
</reference>
<dbReference type="Proteomes" id="UP001642540">
    <property type="component" value="Unassembled WGS sequence"/>
</dbReference>
<accession>A0ABP1RKS1</accession>
<name>A0ABP1RKS1_9HEXA</name>